<accession>A0A916YN36</accession>
<name>A0A916YN36_9SPHN</name>
<dbReference type="AlphaFoldDB" id="A0A916YN36"/>
<sequence>MPFVIIGLAMMVSPFFAISVPGRTLNAVTDRRILRVIGGWKASLRAIPGEWVTGIDHKAKFDGTGTHIVSCEHKGT</sequence>
<evidence type="ECO:0000313" key="2">
    <source>
        <dbReference type="Proteomes" id="UP000598997"/>
    </source>
</evidence>
<dbReference type="RefSeq" id="WP_066761329.1">
    <property type="nucleotide sequence ID" value="NZ_BMIO01000011.1"/>
</dbReference>
<evidence type="ECO:0000313" key="1">
    <source>
        <dbReference type="EMBL" id="GGD52589.1"/>
    </source>
</evidence>
<dbReference type="Proteomes" id="UP000598997">
    <property type="component" value="Unassembled WGS sequence"/>
</dbReference>
<dbReference type="OrthoDB" id="199424at2"/>
<comment type="caution">
    <text evidence="1">The sequence shown here is derived from an EMBL/GenBank/DDBJ whole genome shotgun (WGS) entry which is preliminary data.</text>
</comment>
<proteinExistence type="predicted"/>
<protein>
    <submittedName>
        <fullName evidence="1">Uncharacterized protein</fullName>
    </submittedName>
</protein>
<keyword evidence="2" id="KW-1185">Reference proteome</keyword>
<dbReference type="EMBL" id="BMIO01000011">
    <property type="protein sequence ID" value="GGD52589.1"/>
    <property type="molecule type" value="Genomic_DNA"/>
</dbReference>
<organism evidence="1 2">
    <name type="scientific">Croceicoccus pelagius</name>
    <dbReference type="NCBI Taxonomy" id="1703341"/>
    <lineage>
        <taxon>Bacteria</taxon>
        <taxon>Pseudomonadati</taxon>
        <taxon>Pseudomonadota</taxon>
        <taxon>Alphaproteobacteria</taxon>
        <taxon>Sphingomonadales</taxon>
        <taxon>Erythrobacteraceae</taxon>
        <taxon>Croceicoccus</taxon>
    </lineage>
</organism>
<gene>
    <name evidence="1" type="ORF">GCM10010989_28380</name>
</gene>
<reference evidence="1 2" key="1">
    <citation type="journal article" date="2014" name="Int. J. Syst. Evol. Microbiol.">
        <title>Complete genome sequence of Corynebacterium casei LMG S-19264T (=DSM 44701T), isolated from a smear-ripened cheese.</title>
        <authorList>
            <consortium name="US DOE Joint Genome Institute (JGI-PGF)"/>
            <person name="Walter F."/>
            <person name="Albersmeier A."/>
            <person name="Kalinowski J."/>
            <person name="Ruckert C."/>
        </authorList>
    </citation>
    <scope>NUCLEOTIDE SEQUENCE [LARGE SCALE GENOMIC DNA]</scope>
    <source>
        <strain evidence="1 2">CGMCC 1.15358</strain>
    </source>
</reference>